<keyword evidence="2" id="KW-0285">Flavoprotein</keyword>
<dbReference type="AlphaFoldDB" id="X0SAQ1"/>
<evidence type="ECO:0000256" key="4">
    <source>
        <dbReference type="ARBA" id="ARBA00023002"/>
    </source>
</evidence>
<dbReference type="InterPro" id="IPR023590">
    <property type="entry name" value="DGGGPL_reductase"/>
</dbReference>
<organism evidence="9">
    <name type="scientific">marine sediment metagenome</name>
    <dbReference type="NCBI Taxonomy" id="412755"/>
    <lineage>
        <taxon>unclassified sequences</taxon>
        <taxon>metagenomes</taxon>
        <taxon>ecological metagenomes</taxon>
    </lineage>
</organism>
<dbReference type="Gene3D" id="3.50.50.60">
    <property type="entry name" value="FAD/NAD(P)-binding domain"/>
    <property type="match status" value="1"/>
</dbReference>
<dbReference type="PRINTS" id="PR00420">
    <property type="entry name" value="RNGMNOXGNASE"/>
</dbReference>
<accession>X0SAQ1</accession>
<gene>
    <name evidence="9" type="ORF">S01H1_03511</name>
</gene>
<dbReference type="HAMAP" id="MF_01287">
    <property type="entry name" value="DGGGPL_reductase"/>
    <property type="match status" value="1"/>
</dbReference>
<evidence type="ECO:0000313" key="9">
    <source>
        <dbReference type="EMBL" id="GAF78094.1"/>
    </source>
</evidence>
<dbReference type="PANTHER" id="PTHR42685:SF18">
    <property type="entry name" value="DIGERANYLGERANYLGLYCEROPHOSPHOLIPID REDUCTASE"/>
    <property type="match status" value="1"/>
</dbReference>
<dbReference type="InterPro" id="IPR011777">
    <property type="entry name" value="Geranylgeranyl_Rdtase_fam"/>
</dbReference>
<evidence type="ECO:0000256" key="1">
    <source>
        <dbReference type="ARBA" id="ARBA00022516"/>
    </source>
</evidence>
<reference evidence="9" key="1">
    <citation type="journal article" date="2014" name="Front. Microbiol.">
        <title>High frequency of phylogenetically diverse reductive dehalogenase-homologous genes in deep subseafloor sedimentary metagenomes.</title>
        <authorList>
            <person name="Kawai M."/>
            <person name="Futagami T."/>
            <person name="Toyoda A."/>
            <person name="Takaki Y."/>
            <person name="Nishi S."/>
            <person name="Hori S."/>
            <person name="Arai W."/>
            <person name="Tsubouchi T."/>
            <person name="Morono Y."/>
            <person name="Uchiyama I."/>
            <person name="Ito T."/>
            <person name="Fujiyama A."/>
            <person name="Inagaki F."/>
            <person name="Takami H."/>
        </authorList>
    </citation>
    <scope>NUCLEOTIDE SEQUENCE</scope>
    <source>
        <strain evidence="9">Expedition CK06-06</strain>
    </source>
</reference>
<evidence type="ECO:0000256" key="6">
    <source>
        <dbReference type="ARBA" id="ARBA00023209"/>
    </source>
</evidence>
<dbReference type="GO" id="GO:0016020">
    <property type="term" value="C:membrane"/>
    <property type="evidence" value="ECO:0007669"/>
    <property type="project" value="GOC"/>
</dbReference>
<dbReference type="PANTHER" id="PTHR42685">
    <property type="entry name" value="GERANYLGERANYL DIPHOSPHATE REDUCTASE"/>
    <property type="match status" value="1"/>
</dbReference>
<keyword evidence="5" id="KW-0443">Lipid metabolism</keyword>
<dbReference type="SUPFAM" id="SSF51905">
    <property type="entry name" value="FAD/NAD(P)-binding domain"/>
    <property type="match status" value="1"/>
</dbReference>
<evidence type="ECO:0000259" key="8">
    <source>
        <dbReference type="Pfam" id="PF22578"/>
    </source>
</evidence>
<keyword evidence="7" id="KW-1208">Phospholipid metabolism</keyword>
<dbReference type="GO" id="GO:0045550">
    <property type="term" value="F:geranylgeranyl reductase activity"/>
    <property type="evidence" value="ECO:0007669"/>
    <property type="project" value="InterPro"/>
</dbReference>
<dbReference type="GO" id="GO:0046467">
    <property type="term" value="P:membrane lipid biosynthetic process"/>
    <property type="evidence" value="ECO:0007669"/>
    <property type="project" value="InterPro"/>
</dbReference>
<protein>
    <recommendedName>
        <fullName evidence="8">Digeranylgeranylglycerophospholipid reductase catalytic domain-containing protein</fullName>
    </recommendedName>
</protein>
<dbReference type="EMBL" id="BARS01001907">
    <property type="protein sequence ID" value="GAF78094.1"/>
    <property type="molecule type" value="Genomic_DNA"/>
</dbReference>
<dbReference type="InterPro" id="IPR054715">
    <property type="entry name" value="GGR_cat"/>
</dbReference>
<evidence type="ECO:0000256" key="7">
    <source>
        <dbReference type="ARBA" id="ARBA00023264"/>
    </source>
</evidence>
<keyword evidence="3" id="KW-0274">FAD</keyword>
<keyword evidence="4" id="KW-0560">Oxidoreductase</keyword>
<keyword evidence="6" id="KW-0594">Phospholipid biosynthesis</keyword>
<evidence type="ECO:0000256" key="5">
    <source>
        <dbReference type="ARBA" id="ARBA00023098"/>
    </source>
</evidence>
<comment type="caution">
    <text evidence="9">The sequence shown here is derived from an EMBL/GenBank/DDBJ whole genome shotgun (WGS) entry which is preliminary data.</text>
</comment>
<name>X0SAQ1_9ZZZZ</name>
<dbReference type="Pfam" id="PF12831">
    <property type="entry name" value="FAD_oxidored"/>
    <property type="match status" value="1"/>
</dbReference>
<dbReference type="Pfam" id="PF22578">
    <property type="entry name" value="GGR_cat"/>
    <property type="match status" value="1"/>
</dbReference>
<dbReference type="InterPro" id="IPR036188">
    <property type="entry name" value="FAD/NAD-bd_sf"/>
</dbReference>
<dbReference type="Gene3D" id="3.30.9.10">
    <property type="entry name" value="D-Amino Acid Oxidase, subunit A, domain 2"/>
    <property type="match status" value="1"/>
</dbReference>
<keyword evidence="1" id="KW-0444">Lipid biosynthesis</keyword>
<feature type="domain" description="Digeranylgeranylglycerophospholipid reductase catalytic" evidence="8">
    <location>
        <begin position="172"/>
        <end position="256"/>
    </location>
</feature>
<dbReference type="GO" id="GO:0008654">
    <property type="term" value="P:phospholipid biosynthetic process"/>
    <property type="evidence" value="ECO:0007669"/>
    <property type="project" value="UniProtKB-KW"/>
</dbReference>
<dbReference type="NCBIfam" id="TIGR02032">
    <property type="entry name" value="GG-red-SF"/>
    <property type="match status" value="1"/>
</dbReference>
<sequence>MKDRYDLIVVGAGPGGSIAARRAAEGGLDVLLAERKNLIGLPVRCAEGVSAAGLKEFIEPSPRWIAAEMSGASLYSPDGTRVDISVPGDGYVLERAVFDRELALQAARAGADILLGGLVQELVLRGRSVAGIVIRDGLSGSRIAADIVIAADGVESRLARLAGIDTLSSLHDLETCYQYGLVDSGFNPDRIELFFGKEIAPGGYAWTFAKGEHLANVGLGITGEYARKRSPKSYLDRFVRTRYPEAEIVYRVGGGVPLGRSPKRLAAPGFMVVGDAARQVNPMSGSGIINAMIAGKLAGETAVAAARAGDFGSRFLSDYQKRWHKRIGRSLLRFYRLKEAIGRLSDDTLNDVARLLNDLKPEQRTLLRAFSLALRDHPKLILELRHLF</sequence>
<proteinExistence type="inferred from homology"/>
<evidence type="ECO:0000256" key="3">
    <source>
        <dbReference type="ARBA" id="ARBA00022827"/>
    </source>
</evidence>
<dbReference type="GO" id="GO:0016628">
    <property type="term" value="F:oxidoreductase activity, acting on the CH-CH group of donors, NAD or NADP as acceptor"/>
    <property type="evidence" value="ECO:0007669"/>
    <property type="project" value="InterPro"/>
</dbReference>
<dbReference type="InterPro" id="IPR050407">
    <property type="entry name" value="Geranylgeranyl_reductase"/>
</dbReference>
<evidence type="ECO:0000256" key="2">
    <source>
        <dbReference type="ARBA" id="ARBA00022630"/>
    </source>
</evidence>